<gene>
    <name evidence="3" type="ORF">GV832_11700</name>
</gene>
<dbReference type="EMBL" id="JAABNR010000010">
    <property type="protein sequence ID" value="NBZ88245.1"/>
    <property type="molecule type" value="Genomic_DNA"/>
</dbReference>
<keyword evidence="4" id="KW-1185">Reference proteome</keyword>
<reference evidence="3" key="1">
    <citation type="submission" date="2020-01" db="EMBL/GenBank/DDBJ databases">
        <authorList>
            <person name="Chen W.-M."/>
        </authorList>
    </citation>
    <scope>NUCLEOTIDE SEQUENCE</scope>
    <source>
        <strain evidence="3">CYK-10</strain>
    </source>
</reference>
<keyword evidence="2" id="KW-0732">Signal</keyword>
<feature type="signal peptide" evidence="2">
    <location>
        <begin position="1"/>
        <end position="19"/>
    </location>
</feature>
<dbReference type="AlphaFoldDB" id="A0AAE4YEI9"/>
<feature type="chain" id="PRO_5042243178" evidence="2">
    <location>
        <begin position="20"/>
        <end position="169"/>
    </location>
</feature>
<evidence type="ECO:0000313" key="4">
    <source>
        <dbReference type="Proteomes" id="UP001193501"/>
    </source>
</evidence>
<accession>A0AAE4YEI9</accession>
<evidence type="ECO:0000313" key="3">
    <source>
        <dbReference type="EMBL" id="NBZ88245.1"/>
    </source>
</evidence>
<protein>
    <submittedName>
        <fullName evidence="3">PepSY domain-containing protein</fullName>
    </submittedName>
</protein>
<organism evidence="3 4">
    <name type="scientific">Stagnihabitans tardus</name>
    <dbReference type="NCBI Taxonomy" id="2699202"/>
    <lineage>
        <taxon>Bacteria</taxon>
        <taxon>Pseudomonadati</taxon>
        <taxon>Pseudomonadota</taxon>
        <taxon>Alphaproteobacteria</taxon>
        <taxon>Rhodobacterales</taxon>
        <taxon>Paracoccaceae</taxon>
        <taxon>Stagnihabitans</taxon>
    </lineage>
</organism>
<dbReference type="RefSeq" id="WP_168775061.1">
    <property type="nucleotide sequence ID" value="NZ_JAABNR010000010.1"/>
</dbReference>
<feature type="compositionally biased region" description="Basic and acidic residues" evidence="1">
    <location>
        <begin position="107"/>
        <end position="160"/>
    </location>
</feature>
<comment type="caution">
    <text evidence="3">The sequence shown here is derived from an EMBL/GenBank/DDBJ whole genome shotgun (WGS) entry which is preliminary data.</text>
</comment>
<dbReference type="Proteomes" id="UP001193501">
    <property type="component" value="Unassembled WGS sequence"/>
</dbReference>
<sequence length="169" mass="17610">MKKLLLSAAFVLSAASAFAAVTANDLVASYQADGFNAIEVTTGITQIKVEAVKNGTKVEVVYDIASGSILKQEQKPARARDLNDTSVEVQTSATDFTDGSDDDSDDDHGRGRGSDDGADHDVGDDHGGDRDDDDSSGHGSDDDHDDDRGGSDHSGHGGGDDHDDDSDND</sequence>
<name>A0AAE4YEI9_9RHOB</name>
<proteinExistence type="predicted"/>
<evidence type="ECO:0000256" key="1">
    <source>
        <dbReference type="SAM" id="MobiDB-lite"/>
    </source>
</evidence>
<evidence type="ECO:0000256" key="2">
    <source>
        <dbReference type="SAM" id="SignalP"/>
    </source>
</evidence>
<feature type="compositionally biased region" description="Basic and acidic residues" evidence="1">
    <location>
        <begin position="72"/>
        <end position="83"/>
    </location>
</feature>
<feature type="region of interest" description="Disordered" evidence="1">
    <location>
        <begin position="70"/>
        <end position="169"/>
    </location>
</feature>